<protein>
    <submittedName>
        <fullName evidence="5">Multiple antibiotic resistance protein marA</fullName>
    </submittedName>
</protein>
<dbReference type="GO" id="GO:0003700">
    <property type="term" value="F:DNA-binding transcription factor activity"/>
    <property type="evidence" value="ECO:0007669"/>
    <property type="project" value="InterPro"/>
</dbReference>
<evidence type="ECO:0000313" key="5">
    <source>
        <dbReference type="EMBL" id="STZ26740.1"/>
    </source>
</evidence>
<dbReference type="Gene3D" id="1.10.10.60">
    <property type="entry name" value="Homeodomain-like"/>
    <property type="match status" value="1"/>
</dbReference>
<accession>A0A378RM74</accession>
<dbReference type="PRINTS" id="PR00032">
    <property type="entry name" value="HTHARAC"/>
</dbReference>
<sequence length="312" mass="36720">MIDQELKYYEGIENLKIEIPTKNDYYTILICHHGFSTIKAGFHQFKLNPGTIAIISPNVILSTSDISPDLEVKQLFFTKTFLQKIFLKDEIVDELLLLNNNYPPMYELHTRFQLVADKFTAIKNEIDLQYAYHLDIVRLLVMEILYEYNRACEFCLLGFEKNMNRNYQVTYEFKKLVDQYFSTWNSIGQYASTLNVSAKHLTEVVKEETGHTALQIIHERILLESQFLLKHSTKSIKECALTLGFETASYFSRFFKSHMNISPHAYRKNNNLLIVLFQKLKLHNQTVLSEKIEFFSEYWILLLPSLFMNFAK</sequence>
<keyword evidence="6" id="KW-1185">Reference proteome</keyword>
<dbReference type="SUPFAM" id="SSF46689">
    <property type="entry name" value="Homeodomain-like"/>
    <property type="match status" value="1"/>
</dbReference>
<feature type="domain" description="HTH araC/xylS-type" evidence="4">
    <location>
        <begin position="171"/>
        <end position="269"/>
    </location>
</feature>
<dbReference type="PANTHER" id="PTHR43280">
    <property type="entry name" value="ARAC-FAMILY TRANSCRIPTIONAL REGULATOR"/>
    <property type="match status" value="1"/>
</dbReference>
<evidence type="ECO:0000256" key="2">
    <source>
        <dbReference type="ARBA" id="ARBA00023125"/>
    </source>
</evidence>
<organism evidence="5 6">
    <name type="scientific">Myroides odoratus</name>
    <name type="common">Flavobacterium odoratum</name>
    <dbReference type="NCBI Taxonomy" id="256"/>
    <lineage>
        <taxon>Bacteria</taxon>
        <taxon>Pseudomonadati</taxon>
        <taxon>Bacteroidota</taxon>
        <taxon>Flavobacteriia</taxon>
        <taxon>Flavobacteriales</taxon>
        <taxon>Flavobacteriaceae</taxon>
        <taxon>Myroides</taxon>
    </lineage>
</organism>
<evidence type="ECO:0000256" key="1">
    <source>
        <dbReference type="ARBA" id="ARBA00023015"/>
    </source>
</evidence>
<dbReference type="AlphaFoldDB" id="A0A378RM74"/>
<dbReference type="InterPro" id="IPR020449">
    <property type="entry name" value="Tscrpt_reg_AraC-type_HTH"/>
</dbReference>
<dbReference type="Pfam" id="PF12833">
    <property type="entry name" value="HTH_18"/>
    <property type="match status" value="1"/>
</dbReference>
<evidence type="ECO:0000313" key="6">
    <source>
        <dbReference type="Proteomes" id="UP000255024"/>
    </source>
</evidence>
<dbReference type="PROSITE" id="PS01124">
    <property type="entry name" value="HTH_ARAC_FAMILY_2"/>
    <property type="match status" value="1"/>
</dbReference>
<gene>
    <name evidence="5" type="primary">marA_1</name>
    <name evidence="5" type="ORF">NCTC11179_00263</name>
</gene>
<dbReference type="InterPro" id="IPR009057">
    <property type="entry name" value="Homeodomain-like_sf"/>
</dbReference>
<dbReference type="PANTHER" id="PTHR43280:SF32">
    <property type="entry name" value="TRANSCRIPTIONAL REGULATORY PROTEIN"/>
    <property type="match status" value="1"/>
</dbReference>
<keyword evidence="2" id="KW-0238">DNA-binding</keyword>
<name>A0A378RM74_MYROD</name>
<proteinExistence type="predicted"/>
<evidence type="ECO:0000259" key="4">
    <source>
        <dbReference type="PROSITE" id="PS01124"/>
    </source>
</evidence>
<keyword evidence="1" id="KW-0805">Transcription regulation</keyword>
<dbReference type="GO" id="GO:0043565">
    <property type="term" value="F:sequence-specific DNA binding"/>
    <property type="evidence" value="ECO:0007669"/>
    <property type="project" value="InterPro"/>
</dbReference>
<dbReference type="SMART" id="SM00342">
    <property type="entry name" value="HTH_ARAC"/>
    <property type="match status" value="1"/>
</dbReference>
<dbReference type="Proteomes" id="UP000255024">
    <property type="component" value="Unassembled WGS sequence"/>
</dbReference>
<dbReference type="EMBL" id="UGQL01000001">
    <property type="protein sequence ID" value="STZ26740.1"/>
    <property type="molecule type" value="Genomic_DNA"/>
</dbReference>
<reference evidence="5 6" key="1">
    <citation type="submission" date="2018-06" db="EMBL/GenBank/DDBJ databases">
        <authorList>
            <consortium name="Pathogen Informatics"/>
            <person name="Doyle S."/>
        </authorList>
    </citation>
    <scope>NUCLEOTIDE SEQUENCE [LARGE SCALE GENOMIC DNA]</scope>
    <source>
        <strain evidence="5 6">NCTC11179</strain>
    </source>
</reference>
<keyword evidence="3" id="KW-0804">Transcription</keyword>
<dbReference type="InterPro" id="IPR018060">
    <property type="entry name" value="HTH_AraC"/>
</dbReference>
<evidence type="ECO:0000256" key="3">
    <source>
        <dbReference type="ARBA" id="ARBA00023163"/>
    </source>
</evidence>
<dbReference type="RefSeq" id="WP_236594034.1">
    <property type="nucleotide sequence ID" value="NZ_CP068107.1"/>
</dbReference>